<sequence length="102" mass="11514">MSNYYLVYVLVSFLAVFSLTTARNLKHHQNLHEEVATGSDGLISYQSPTTHPQTLVAHNYDGPTIHFSKVYPPCFAQARYRPVEDVKCIPRIFPGRPGRPPS</sequence>
<protein>
    <submittedName>
        <fullName evidence="1">Uncharacterized protein</fullName>
    </submittedName>
</protein>
<name>A0ACB0LI43_TRIPR</name>
<organism evidence="1 2">
    <name type="scientific">Trifolium pratense</name>
    <name type="common">Red clover</name>
    <dbReference type="NCBI Taxonomy" id="57577"/>
    <lineage>
        <taxon>Eukaryota</taxon>
        <taxon>Viridiplantae</taxon>
        <taxon>Streptophyta</taxon>
        <taxon>Embryophyta</taxon>
        <taxon>Tracheophyta</taxon>
        <taxon>Spermatophyta</taxon>
        <taxon>Magnoliopsida</taxon>
        <taxon>eudicotyledons</taxon>
        <taxon>Gunneridae</taxon>
        <taxon>Pentapetalae</taxon>
        <taxon>rosids</taxon>
        <taxon>fabids</taxon>
        <taxon>Fabales</taxon>
        <taxon>Fabaceae</taxon>
        <taxon>Papilionoideae</taxon>
        <taxon>50 kb inversion clade</taxon>
        <taxon>NPAAA clade</taxon>
        <taxon>Hologalegina</taxon>
        <taxon>IRL clade</taxon>
        <taxon>Trifolieae</taxon>
        <taxon>Trifolium</taxon>
    </lineage>
</organism>
<accession>A0ACB0LI43</accession>
<dbReference type="EMBL" id="CASHSV030000615">
    <property type="protein sequence ID" value="CAJ2669187.1"/>
    <property type="molecule type" value="Genomic_DNA"/>
</dbReference>
<keyword evidence="2" id="KW-1185">Reference proteome</keyword>
<gene>
    <name evidence="1" type="ORF">MILVUS5_LOCUS33442</name>
</gene>
<reference evidence="1" key="1">
    <citation type="submission" date="2023-10" db="EMBL/GenBank/DDBJ databases">
        <authorList>
            <person name="Rodriguez Cubillos JULIANA M."/>
            <person name="De Vega J."/>
        </authorList>
    </citation>
    <scope>NUCLEOTIDE SEQUENCE</scope>
</reference>
<comment type="caution">
    <text evidence="1">The sequence shown here is derived from an EMBL/GenBank/DDBJ whole genome shotgun (WGS) entry which is preliminary data.</text>
</comment>
<proteinExistence type="predicted"/>
<evidence type="ECO:0000313" key="2">
    <source>
        <dbReference type="Proteomes" id="UP001177021"/>
    </source>
</evidence>
<dbReference type="Proteomes" id="UP001177021">
    <property type="component" value="Unassembled WGS sequence"/>
</dbReference>
<evidence type="ECO:0000313" key="1">
    <source>
        <dbReference type="EMBL" id="CAJ2669187.1"/>
    </source>
</evidence>